<dbReference type="KEGG" id="dpd:Deipe_3292"/>
<dbReference type="AlphaFoldDB" id="L0A4C1"/>
<keyword evidence="6" id="KW-1185">Reference proteome</keyword>
<name>L0A4C1_DEIPD</name>
<protein>
    <submittedName>
        <fullName evidence="5">Putative SAM-dependent methyltransferase</fullName>
    </submittedName>
</protein>
<dbReference type="InterPro" id="IPR019614">
    <property type="entry name" value="SAM-dep_methyl-trfase"/>
</dbReference>
<evidence type="ECO:0000256" key="3">
    <source>
        <dbReference type="ARBA" id="ARBA00022691"/>
    </source>
</evidence>
<proteinExistence type="predicted"/>
<dbReference type="STRING" id="937777.Deipe_3292"/>
<dbReference type="Pfam" id="PF10672">
    <property type="entry name" value="Methyltrans_SAM"/>
    <property type="match status" value="1"/>
</dbReference>
<dbReference type="PANTHER" id="PTHR43042:SF3">
    <property type="entry name" value="RIBOSOMAL RNA LARGE SUBUNIT METHYLTRANSFERASE YWBD-RELATED"/>
    <property type="match status" value="1"/>
</dbReference>
<reference evidence="6" key="1">
    <citation type="submission" date="2012-03" db="EMBL/GenBank/DDBJ databases">
        <title>Complete sequence of chromosome of Deinococcus peraridilitoris DSM 19664.</title>
        <authorList>
            <person name="Lucas S."/>
            <person name="Copeland A."/>
            <person name="Lapidus A."/>
            <person name="Glavina del Rio T."/>
            <person name="Dalin E."/>
            <person name="Tice H."/>
            <person name="Bruce D."/>
            <person name="Goodwin L."/>
            <person name="Pitluck S."/>
            <person name="Peters L."/>
            <person name="Mikhailova N."/>
            <person name="Lu M."/>
            <person name="Kyrpides N."/>
            <person name="Mavromatis K."/>
            <person name="Ivanova N."/>
            <person name="Brettin T."/>
            <person name="Detter J.C."/>
            <person name="Han C."/>
            <person name="Larimer F."/>
            <person name="Land M."/>
            <person name="Hauser L."/>
            <person name="Markowitz V."/>
            <person name="Cheng J.-F."/>
            <person name="Hugenholtz P."/>
            <person name="Woyke T."/>
            <person name="Wu D."/>
            <person name="Pukall R."/>
            <person name="Steenblock K."/>
            <person name="Brambilla E."/>
            <person name="Klenk H.-P."/>
            <person name="Eisen J.A."/>
        </authorList>
    </citation>
    <scope>NUCLEOTIDE SEQUENCE [LARGE SCALE GENOMIC DNA]</scope>
    <source>
        <strain evidence="6">DSM 19664 / LMG 22246 / CIP 109416 / KR-200</strain>
    </source>
</reference>
<keyword evidence="2 5" id="KW-0808">Transferase</keyword>
<dbReference type="EMBL" id="CP003382">
    <property type="protein sequence ID" value="AFZ68733.1"/>
    <property type="molecule type" value="Genomic_DNA"/>
</dbReference>
<evidence type="ECO:0000256" key="1">
    <source>
        <dbReference type="ARBA" id="ARBA00022603"/>
    </source>
</evidence>
<dbReference type="eggNOG" id="COG1092">
    <property type="taxonomic scope" value="Bacteria"/>
</dbReference>
<dbReference type="SUPFAM" id="SSF53335">
    <property type="entry name" value="S-adenosyl-L-methionine-dependent methyltransferases"/>
    <property type="match status" value="1"/>
</dbReference>
<dbReference type="Gene3D" id="3.30.750.80">
    <property type="entry name" value="RNA methyltransferase domain (HRMD) like"/>
    <property type="match status" value="1"/>
</dbReference>
<accession>L0A4C1</accession>
<dbReference type="RefSeq" id="WP_015237031.1">
    <property type="nucleotide sequence ID" value="NC_019793.1"/>
</dbReference>
<feature type="domain" description="S-adenosylmethionine-dependent methyltransferase" evidence="4">
    <location>
        <begin position="106"/>
        <end position="272"/>
    </location>
</feature>
<organism evidence="5 6">
    <name type="scientific">Deinococcus peraridilitoris (strain DSM 19664 / LMG 22246 / CIP 109416 / KR-200)</name>
    <dbReference type="NCBI Taxonomy" id="937777"/>
    <lineage>
        <taxon>Bacteria</taxon>
        <taxon>Thermotogati</taxon>
        <taxon>Deinococcota</taxon>
        <taxon>Deinococci</taxon>
        <taxon>Deinococcales</taxon>
        <taxon>Deinococcaceae</taxon>
        <taxon>Deinococcus</taxon>
    </lineage>
</organism>
<dbReference type="InterPro" id="IPR029063">
    <property type="entry name" value="SAM-dependent_MTases_sf"/>
</dbReference>
<evidence type="ECO:0000313" key="5">
    <source>
        <dbReference type="EMBL" id="AFZ68733.1"/>
    </source>
</evidence>
<gene>
    <name evidence="5" type="ordered locus">Deipe_3292</name>
</gene>
<sequence>MASTSLTQRLQNAARRREHLHDENTTLYRLAHLSETDGEFTLERAGEVGVLSFYREAAGPRERELATLCGETLGLKAVYLKRRPPEARHVANIDREYLSPRQAAWGEAHAEVVALEHGVPFLIRPGGDLSIGLFSDMRPARRWLREHGRESLLNTFSYTCGFGVMASLAGGQRVKNLDASRKVLTWGQQNYALSSLPCREEDFVYGDVFDWLARFAKRGVTFEQVVLDPPSFARGKSGIWRAEKDYASLVALACRVTATGGQLLACTNHAGLEAKVFERMVGGGLHLAGRQGRVTARLGAGDDYPQASHLKVLVVQLDRDGGAS</sequence>
<dbReference type="HOGENOM" id="CLU_014042_1_0_0"/>
<dbReference type="OrthoDB" id="9805492at2"/>
<evidence type="ECO:0000256" key="2">
    <source>
        <dbReference type="ARBA" id="ARBA00022679"/>
    </source>
</evidence>
<dbReference type="GO" id="GO:0008168">
    <property type="term" value="F:methyltransferase activity"/>
    <property type="evidence" value="ECO:0007669"/>
    <property type="project" value="UniProtKB-KW"/>
</dbReference>
<evidence type="ECO:0000313" key="6">
    <source>
        <dbReference type="Proteomes" id="UP000010467"/>
    </source>
</evidence>
<dbReference type="Proteomes" id="UP000010467">
    <property type="component" value="Chromosome"/>
</dbReference>
<dbReference type="Gene3D" id="3.40.50.150">
    <property type="entry name" value="Vaccinia Virus protein VP39"/>
    <property type="match status" value="1"/>
</dbReference>
<dbReference type="PATRIC" id="fig|937777.3.peg.3308"/>
<keyword evidence="3" id="KW-0949">S-adenosyl-L-methionine</keyword>
<keyword evidence="1 5" id="KW-0489">Methyltransferase</keyword>
<dbReference type="PANTHER" id="PTHR43042">
    <property type="entry name" value="SAM-DEPENDENT METHYLTRANSFERASE"/>
    <property type="match status" value="1"/>
</dbReference>
<dbReference type="GO" id="GO:0032259">
    <property type="term" value="P:methylation"/>
    <property type="evidence" value="ECO:0007669"/>
    <property type="project" value="UniProtKB-KW"/>
</dbReference>
<evidence type="ECO:0000259" key="4">
    <source>
        <dbReference type="Pfam" id="PF10672"/>
    </source>
</evidence>